<proteinExistence type="predicted"/>
<evidence type="ECO:0000313" key="3">
    <source>
        <dbReference type="Proteomes" id="UP001597460"/>
    </source>
</evidence>
<accession>A0ABW5JIA7</accession>
<dbReference type="EMBL" id="JBHULI010000021">
    <property type="protein sequence ID" value="MFD2531819.1"/>
    <property type="molecule type" value="Genomic_DNA"/>
</dbReference>
<keyword evidence="1" id="KW-0472">Membrane</keyword>
<keyword evidence="1" id="KW-0812">Transmembrane</keyword>
<keyword evidence="3" id="KW-1185">Reference proteome</keyword>
<sequence>MMDWNSSLIQAGQHEYVNIYTTQPDGVMAGFDFVIYVLAALTCLLTLLNIYFLIKDHKLNKKIKQELETGRQMYVPTLAHLPSGTATTPQSIGFTDASQPGIGRCERPIDPAIYHLLNTYINHIDSRQN</sequence>
<gene>
    <name evidence="2" type="ORF">ACFSVN_05120</name>
</gene>
<comment type="caution">
    <text evidence="2">The sequence shown here is derived from an EMBL/GenBank/DDBJ whole genome shotgun (WGS) entry which is preliminary data.</text>
</comment>
<feature type="transmembrane region" description="Helical" evidence="1">
    <location>
        <begin position="33"/>
        <end position="54"/>
    </location>
</feature>
<dbReference type="Proteomes" id="UP001597460">
    <property type="component" value="Unassembled WGS sequence"/>
</dbReference>
<evidence type="ECO:0000256" key="1">
    <source>
        <dbReference type="SAM" id="Phobius"/>
    </source>
</evidence>
<dbReference type="RefSeq" id="WP_390299559.1">
    <property type="nucleotide sequence ID" value="NZ_JBHULI010000021.1"/>
</dbReference>
<protein>
    <submittedName>
        <fullName evidence="2">Uncharacterized protein</fullName>
    </submittedName>
</protein>
<organism evidence="2 3">
    <name type="scientific">Gracilimonas halophila</name>
    <dbReference type="NCBI Taxonomy" id="1834464"/>
    <lineage>
        <taxon>Bacteria</taxon>
        <taxon>Pseudomonadati</taxon>
        <taxon>Balneolota</taxon>
        <taxon>Balneolia</taxon>
        <taxon>Balneolales</taxon>
        <taxon>Balneolaceae</taxon>
        <taxon>Gracilimonas</taxon>
    </lineage>
</organism>
<evidence type="ECO:0000313" key="2">
    <source>
        <dbReference type="EMBL" id="MFD2531819.1"/>
    </source>
</evidence>
<reference evidence="3" key="1">
    <citation type="journal article" date="2019" name="Int. J. Syst. Evol. Microbiol.">
        <title>The Global Catalogue of Microorganisms (GCM) 10K type strain sequencing project: providing services to taxonomists for standard genome sequencing and annotation.</title>
        <authorList>
            <consortium name="The Broad Institute Genomics Platform"/>
            <consortium name="The Broad Institute Genome Sequencing Center for Infectious Disease"/>
            <person name="Wu L."/>
            <person name="Ma J."/>
        </authorList>
    </citation>
    <scope>NUCLEOTIDE SEQUENCE [LARGE SCALE GENOMIC DNA]</scope>
    <source>
        <strain evidence="3">KCTC 52042</strain>
    </source>
</reference>
<name>A0ABW5JIA7_9BACT</name>
<keyword evidence="1" id="KW-1133">Transmembrane helix</keyword>